<keyword evidence="5" id="KW-0028">Amino-acid biosynthesis</keyword>
<dbReference type="InterPro" id="IPR001518">
    <property type="entry name" value="Arginosuc_synth"/>
</dbReference>
<dbReference type="PANTHER" id="PTHR11587">
    <property type="entry name" value="ARGININOSUCCINATE SYNTHASE"/>
    <property type="match status" value="1"/>
</dbReference>
<dbReference type="InterPro" id="IPR024074">
    <property type="entry name" value="AS_cat/multimer_dom_body"/>
</dbReference>
<keyword evidence="7" id="KW-0067">ATP-binding</keyword>
<reference evidence="9 10" key="1">
    <citation type="journal article" date="2024" name="BMC Genomics">
        <title>De novo assembly and annotation of Popillia japonica's genome with initial clues to its potential as an invasive pest.</title>
        <authorList>
            <person name="Cucini C."/>
            <person name="Boschi S."/>
            <person name="Funari R."/>
            <person name="Cardaioli E."/>
            <person name="Iannotti N."/>
            <person name="Marturano G."/>
            <person name="Paoli F."/>
            <person name="Bruttini M."/>
            <person name="Carapelli A."/>
            <person name="Frati F."/>
            <person name="Nardi F."/>
        </authorList>
    </citation>
    <scope>NUCLEOTIDE SEQUENCE [LARGE SCALE GENOMIC DNA]</scope>
    <source>
        <strain evidence="9">DMR45628</strain>
    </source>
</reference>
<dbReference type="GO" id="GO:0000050">
    <property type="term" value="P:urea cycle"/>
    <property type="evidence" value="ECO:0007669"/>
    <property type="project" value="TreeGrafter"/>
</dbReference>
<dbReference type="Gene3D" id="1.20.5.470">
    <property type="entry name" value="Single helix bin"/>
    <property type="match status" value="1"/>
</dbReference>
<protein>
    <recommendedName>
        <fullName evidence="2">argininosuccinate synthase</fullName>
        <ecNumber evidence="2">6.3.4.5</ecNumber>
    </recommendedName>
</protein>
<name>A0AAW1LTG1_POPJA</name>
<dbReference type="AlphaFoldDB" id="A0AAW1LTG1"/>
<evidence type="ECO:0000256" key="2">
    <source>
        <dbReference type="ARBA" id="ARBA00012286"/>
    </source>
</evidence>
<evidence type="ECO:0000256" key="3">
    <source>
        <dbReference type="ARBA" id="ARBA00022571"/>
    </source>
</evidence>
<comment type="caution">
    <text evidence="9">The sequence shown here is derived from an EMBL/GenBank/DDBJ whole genome shotgun (WGS) entry which is preliminary data.</text>
</comment>
<dbReference type="GO" id="GO:0005737">
    <property type="term" value="C:cytoplasm"/>
    <property type="evidence" value="ECO:0007669"/>
    <property type="project" value="TreeGrafter"/>
</dbReference>
<comment type="pathway">
    <text evidence="1">Amino-acid biosynthesis; L-arginine biosynthesis; L-arginine from L-ornithine and carbamoyl phosphate: step 2/3.</text>
</comment>
<dbReference type="EC" id="6.3.4.5" evidence="2"/>
<proteinExistence type="predicted"/>
<dbReference type="InterPro" id="IPR048268">
    <property type="entry name" value="Arginosuc_syn_C"/>
</dbReference>
<evidence type="ECO:0000256" key="6">
    <source>
        <dbReference type="ARBA" id="ARBA00022741"/>
    </source>
</evidence>
<dbReference type="GO" id="GO:0005524">
    <property type="term" value="F:ATP binding"/>
    <property type="evidence" value="ECO:0007669"/>
    <property type="project" value="UniProtKB-KW"/>
</dbReference>
<dbReference type="EMBL" id="JASPKY010000095">
    <property type="protein sequence ID" value="KAK9737764.1"/>
    <property type="molecule type" value="Genomic_DNA"/>
</dbReference>
<organism evidence="9 10">
    <name type="scientific">Popillia japonica</name>
    <name type="common">Japanese beetle</name>
    <dbReference type="NCBI Taxonomy" id="7064"/>
    <lineage>
        <taxon>Eukaryota</taxon>
        <taxon>Metazoa</taxon>
        <taxon>Ecdysozoa</taxon>
        <taxon>Arthropoda</taxon>
        <taxon>Hexapoda</taxon>
        <taxon>Insecta</taxon>
        <taxon>Pterygota</taxon>
        <taxon>Neoptera</taxon>
        <taxon>Endopterygota</taxon>
        <taxon>Coleoptera</taxon>
        <taxon>Polyphaga</taxon>
        <taxon>Scarabaeiformia</taxon>
        <taxon>Scarabaeidae</taxon>
        <taxon>Rutelinae</taxon>
        <taxon>Popillia</taxon>
    </lineage>
</organism>
<keyword evidence="3" id="KW-0055">Arginine biosynthesis</keyword>
<evidence type="ECO:0000256" key="7">
    <source>
        <dbReference type="ARBA" id="ARBA00022840"/>
    </source>
</evidence>
<evidence type="ECO:0000256" key="5">
    <source>
        <dbReference type="ARBA" id="ARBA00022605"/>
    </source>
</evidence>
<dbReference type="SUPFAM" id="SSF69864">
    <property type="entry name" value="Argininosuccinate synthetase, C-terminal domain"/>
    <property type="match status" value="1"/>
</dbReference>
<evidence type="ECO:0000256" key="1">
    <source>
        <dbReference type="ARBA" id="ARBA00004967"/>
    </source>
</evidence>
<sequence>MVADQFGTSTLHPVAVCPAPCGSFTFGPVCAVVADQFGTSTLHPVAVCPAPCGSFTFGPSRGVYETPAGHILYVAHTDLELFCLDKEVYRLVEMYRNRLADYVYNGFWFSPEGNYVRKCIALAEENVTGVVKLELYKGQVTVLGRSSNFSTYNEDLVSMDKHSTFSPQDATGFINIQAIRLKEYRRLQDTINKHS</sequence>
<dbReference type="Proteomes" id="UP001458880">
    <property type="component" value="Unassembled WGS sequence"/>
</dbReference>
<dbReference type="GO" id="GO:0004055">
    <property type="term" value="F:argininosuccinate synthase activity"/>
    <property type="evidence" value="ECO:0007669"/>
    <property type="project" value="UniProtKB-EC"/>
</dbReference>
<dbReference type="Pfam" id="PF20979">
    <property type="entry name" value="Arginosuc_syn_C"/>
    <property type="match status" value="1"/>
</dbReference>
<evidence type="ECO:0000313" key="10">
    <source>
        <dbReference type="Proteomes" id="UP001458880"/>
    </source>
</evidence>
<keyword evidence="6" id="KW-0547">Nucleotide-binding</keyword>
<keyword evidence="10" id="KW-1185">Reference proteome</keyword>
<dbReference type="GO" id="GO:0000053">
    <property type="term" value="P:argininosuccinate metabolic process"/>
    <property type="evidence" value="ECO:0007669"/>
    <property type="project" value="TreeGrafter"/>
</dbReference>
<gene>
    <name evidence="9" type="ORF">QE152_g10415</name>
</gene>
<dbReference type="Gene3D" id="3.90.1260.10">
    <property type="entry name" value="Argininosuccinate synthetase, chain A, domain 2"/>
    <property type="match status" value="1"/>
</dbReference>
<accession>A0AAW1LTG1</accession>
<dbReference type="PANTHER" id="PTHR11587:SF2">
    <property type="entry name" value="ARGININOSUCCINATE SYNTHASE"/>
    <property type="match status" value="1"/>
</dbReference>
<evidence type="ECO:0000313" key="9">
    <source>
        <dbReference type="EMBL" id="KAK9737764.1"/>
    </source>
</evidence>
<feature type="domain" description="Arginosuccinate synthase C-terminal" evidence="8">
    <location>
        <begin position="60"/>
        <end position="184"/>
    </location>
</feature>
<evidence type="ECO:0000256" key="4">
    <source>
        <dbReference type="ARBA" id="ARBA00022598"/>
    </source>
</evidence>
<evidence type="ECO:0000259" key="8">
    <source>
        <dbReference type="Pfam" id="PF20979"/>
    </source>
</evidence>
<dbReference type="GO" id="GO:0006526">
    <property type="term" value="P:L-arginine biosynthetic process"/>
    <property type="evidence" value="ECO:0007669"/>
    <property type="project" value="UniProtKB-KW"/>
</dbReference>
<keyword evidence="4" id="KW-0436">Ligase</keyword>